<keyword evidence="5" id="KW-0119">Carbohydrate metabolism</keyword>
<evidence type="ECO:0000313" key="7">
    <source>
        <dbReference type="Proteomes" id="UP000591735"/>
    </source>
</evidence>
<evidence type="ECO:0000256" key="2">
    <source>
        <dbReference type="ARBA" id="ARBA00006171"/>
    </source>
</evidence>
<dbReference type="PANTHER" id="PTHR46193">
    <property type="entry name" value="6-PHOSPHOGLUCONATE PHOSPHATASE"/>
    <property type="match status" value="1"/>
</dbReference>
<dbReference type="Gene3D" id="3.40.50.1000">
    <property type="entry name" value="HAD superfamily/HAD-like"/>
    <property type="match status" value="1"/>
</dbReference>
<sequence length="222" mass="24527">MLKAAIFDMDGTLIDSEPMWQEAERQVFSSVGVDVSEELSAMTASMTTRAVTEFWFSHYPWSGKSLEQVEGEVIDRVATLIAEQGQPLAGVREILDFFRQRDFRIGLATNAPYELIPVVLDRLGITEYFHAVSSSEHEAEGKPDPAVYLATLDKLGVTAAECLAFEDSLSGIMAATRARIRTVALPPAAQSADDRYGLSHLRLPHLGAFTHRHLEHLRNAAI</sequence>
<evidence type="ECO:0000256" key="3">
    <source>
        <dbReference type="ARBA" id="ARBA00022723"/>
    </source>
</evidence>
<dbReference type="SFLD" id="SFLDS00003">
    <property type="entry name" value="Haloacid_Dehalogenase"/>
    <property type="match status" value="1"/>
</dbReference>
<dbReference type="EC" id="3.1.3.23" evidence="6"/>
<dbReference type="PRINTS" id="PR00413">
    <property type="entry name" value="HADHALOGNASE"/>
</dbReference>
<evidence type="ECO:0000313" key="6">
    <source>
        <dbReference type="EMBL" id="MBB5321618.1"/>
    </source>
</evidence>
<dbReference type="SFLD" id="SFLDG01129">
    <property type="entry name" value="C1.5:_HAD__Beta-PGM__Phosphata"/>
    <property type="match status" value="1"/>
</dbReference>
<dbReference type="Proteomes" id="UP000591735">
    <property type="component" value="Unassembled WGS sequence"/>
</dbReference>
<dbReference type="GO" id="GO:0050308">
    <property type="term" value="F:sugar-phosphatase activity"/>
    <property type="evidence" value="ECO:0007669"/>
    <property type="project" value="UniProtKB-EC"/>
</dbReference>
<keyword evidence="7" id="KW-1185">Reference proteome</keyword>
<comment type="similarity">
    <text evidence="2">Belongs to the HAD-like hydrolase superfamily. CbbY/CbbZ/Gph/YieH family.</text>
</comment>
<keyword evidence="4" id="KW-0460">Magnesium</keyword>
<dbReference type="AlphaFoldDB" id="A0A840ULP5"/>
<dbReference type="InterPro" id="IPR036412">
    <property type="entry name" value="HAD-like_sf"/>
</dbReference>
<keyword evidence="6" id="KW-0378">Hydrolase</keyword>
<evidence type="ECO:0000256" key="5">
    <source>
        <dbReference type="ARBA" id="ARBA00023277"/>
    </source>
</evidence>
<dbReference type="NCBIfam" id="TIGR01509">
    <property type="entry name" value="HAD-SF-IA-v3"/>
    <property type="match status" value="1"/>
</dbReference>
<accession>A0A840ULP5</accession>
<comment type="cofactor">
    <cofactor evidence="1">
        <name>Mg(2+)</name>
        <dbReference type="ChEBI" id="CHEBI:18420"/>
    </cofactor>
</comment>
<dbReference type="NCBIfam" id="NF008087">
    <property type="entry name" value="PRK10826.1"/>
    <property type="match status" value="1"/>
</dbReference>
<comment type="caution">
    <text evidence="6">The sequence shown here is derived from an EMBL/GenBank/DDBJ whole genome shotgun (WGS) entry which is preliminary data.</text>
</comment>
<dbReference type="InterPro" id="IPR023214">
    <property type="entry name" value="HAD_sf"/>
</dbReference>
<keyword evidence="3" id="KW-0479">Metal-binding</keyword>
<protein>
    <submittedName>
        <fullName evidence="6">Sugar-phosphatase</fullName>
        <ecNumber evidence="6">3.1.3.23</ecNumber>
    </submittedName>
</protein>
<proteinExistence type="inferred from homology"/>
<dbReference type="SUPFAM" id="SSF56784">
    <property type="entry name" value="HAD-like"/>
    <property type="match status" value="1"/>
</dbReference>
<reference evidence="6 7" key="1">
    <citation type="submission" date="2020-08" db="EMBL/GenBank/DDBJ databases">
        <title>Genomic Encyclopedia of Type Strains, Phase IV (KMG-IV): sequencing the most valuable type-strain genomes for metagenomic binning, comparative biology and taxonomic classification.</title>
        <authorList>
            <person name="Goeker M."/>
        </authorList>
    </citation>
    <scope>NUCLEOTIDE SEQUENCE [LARGE SCALE GENOMIC DNA]</scope>
    <source>
        <strain evidence="6 7">DSM 22359</strain>
    </source>
</reference>
<dbReference type="InterPro" id="IPR006439">
    <property type="entry name" value="HAD-SF_hydro_IA"/>
</dbReference>
<dbReference type="Gene3D" id="1.10.150.240">
    <property type="entry name" value="Putative phosphatase, domain 2"/>
    <property type="match status" value="1"/>
</dbReference>
<dbReference type="SFLD" id="SFLDG01135">
    <property type="entry name" value="C1.5.6:_HAD__Beta-PGM__Phospha"/>
    <property type="match status" value="1"/>
</dbReference>
<dbReference type="RefSeq" id="WP_183703564.1">
    <property type="nucleotide sequence ID" value="NZ_JACHFE010000005.1"/>
</dbReference>
<dbReference type="GO" id="GO:0046872">
    <property type="term" value="F:metal ion binding"/>
    <property type="evidence" value="ECO:0007669"/>
    <property type="project" value="UniProtKB-KW"/>
</dbReference>
<organism evidence="6 7">
    <name type="scientific">Marinobacter oulmenensis</name>
    <dbReference type="NCBI Taxonomy" id="643747"/>
    <lineage>
        <taxon>Bacteria</taxon>
        <taxon>Pseudomonadati</taxon>
        <taxon>Pseudomonadota</taxon>
        <taxon>Gammaproteobacteria</taxon>
        <taxon>Pseudomonadales</taxon>
        <taxon>Marinobacteraceae</taxon>
        <taxon>Marinobacter</taxon>
    </lineage>
</organism>
<evidence type="ECO:0000256" key="4">
    <source>
        <dbReference type="ARBA" id="ARBA00022842"/>
    </source>
</evidence>
<gene>
    <name evidence="6" type="ORF">HNR38_002112</name>
</gene>
<dbReference type="PANTHER" id="PTHR46193:SF18">
    <property type="entry name" value="HEXITOL PHOSPHATASE B"/>
    <property type="match status" value="1"/>
</dbReference>
<dbReference type="EMBL" id="JACHFE010000005">
    <property type="protein sequence ID" value="MBB5321618.1"/>
    <property type="molecule type" value="Genomic_DNA"/>
</dbReference>
<dbReference type="InterPro" id="IPR051600">
    <property type="entry name" value="Beta-PGM-like"/>
</dbReference>
<dbReference type="Pfam" id="PF00702">
    <property type="entry name" value="Hydrolase"/>
    <property type="match status" value="1"/>
</dbReference>
<evidence type="ECO:0000256" key="1">
    <source>
        <dbReference type="ARBA" id="ARBA00001946"/>
    </source>
</evidence>
<name>A0A840ULP5_9GAMM</name>
<dbReference type="InterPro" id="IPR023198">
    <property type="entry name" value="PGP-like_dom2"/>
</dbReference>
<dbReference type="NCBIfam" id="TIGR01549">
    <property type="entry name" value="HAD-SF-IA-v1"/>
    <property type="match status" value="1"/>
</dbReference>